<dbReference type="PANTHER" id="PTHR46663">
    <property type="entry name" value="DIGUANYLATE CYCLASE DGCT-RELATED"/>
    <property type="match status" value="1"/>
</dbReference>
<dbReference type="SMART" id="SM00267">
    <property type="entry name" value="GGDEF"/>
    <property type="match status" value="1"/>
</dbReference>
<dbReference type="RefSeq" id="WP_066868997.1">
    <property type="nucleotide sequence ID" value="NZ_LNQB01000052.1"/>
</dbReference>
<dbReference type="NCBIfam" id="TIGR00254">
    <property type="entry name" value="GGDEF"/>
    <property type="match status" value="1"/>
</dbReference>
<keyword evidence="4" id="KW-1185">Reference proteome</keyword>
<feature type="domain" description="GGDEF" evidence="2">
    <location>
        <begin position="352"/>
        <end position="485"/>
    </location>
</feature>
<evidence type="ECO:0000313" key="3">
    <source>
        <dbReference type="EMBL" id="OAP49686.1"/>
    </source>
</evidence>
<keyword evidence="1" id="KW-1133">Transmembrane helix</keyword>
<dbReference type="SUPFAM" id="SSF55073">
    <property type="entry name" value="Nucleotide cyclase"/>
    <property type="match status" value="1"/>
</dbReference>
<dbReference type="PROSITE" id="PS50887">
    <property type="entry name" value="GGDEF"/>
    <property type="match status" value="1"/>
</dbReference>
<evidence type="ECO:0000256" key="1">
    <source>
        <dbReference type="SAM" id="Phobius"/>
    </source>
</evidence>
<dbReference type="Pfam" id="PF05228">
    <property type="entry name" value="CHASE4"/>
    <property type="match status" value="1"/>
</dbReference>
<comment type="caution">
    <text evidence="3">The sequence shown here is derived from an EMBL/GenBank/DDBJ whole genome shotgun (WGS) entry which is preliminary data.</text>
</comment>
<dbReference type="InterPro" id="IPR000160">
    <property type="entry name" value="GGDEF_dom"/>
</dbReference>
<dbReference type="Pfam" id="PF00990">
    <property type="entry name" value="GGDEF"/>
    <property type="match status" value="1"/>
</dbReference>
<dbReference type="AlphaFoldDB" id="A0A178YR53"/>
<protein>
    <recommendedName>
        <fullName evidence="2">GGDEF domain-containing protein</fullName>
    </recommendedName>
</protein>
<dbReference type="InterPro" id="IPR007892">
    <property type="entry name" value="CHASE4"/>
</dbReference>
<dbReference type="CDD" id="cd01949">
    <property type="entry name" value="GGDEF"/>
    <property type="match status" value="1"/>
</dbReference>
<keyword evidence="1" id="KW-0472">Membrane</keyword>
<evidence type="ECO:0000259" key="2">
    <source>
        <dbReference type="PROSITE" id="PS50887"/>
    </source>
</evidence>
<dbReference type="Proteomes" id="UP000078507">
    <property type="component" value="Unassembled WGS sequence"/>
</dbReference>
<dbReference type="InterPro" id="IPR052163">
    <property type="entry name" value="DGC-Regulatory_Protein"/>
</dbReference>
<dbReference type="InterPro" id="IPR043128">
    <property type="entry name" value="Rev_trsase/Diguanyl_cyclase"/>
</dbReference>
<dbReference type="STRING" id="36856.ATB98_21685"/>
<gene>
    <name evidence="3" type="ORF">ATB98_21685</name>
</gene>
<name>A0A178YR53_SINSA</name>
<organism evidence="3 4">
    <name type="scientific">Sinorhizobium saheli</name>
    <dbReference type="NCBI Taxonomy" id="36856"/>
    <lineage>
        <taxon>Bacteria</taxon>
        <taxon>Pseudomonadati</taxon>
        <taxon>Pseudomonadota</taxon>
        <taxon>Alphaproteobacteria</taxon>
        <taxon>Hyphomicrobiales</taxon>
        <taxon>Rhizobiaceae</taxon>
        <taxon>Sinorhizobium/Ensifer group</taxon>
        <taxon>Sinorhizobium</taxon>
    </lineage>
</organism>
<keyword evidence="1" id="KW-0812">Transmembrane</keyword>
<evidence type="ECO:0000313" key="4">
    <source>
        <dbReference type="Proteomes" id="UP000078507"/>
    </source>
</evidence>
<accession>A0A178YR53</accession>
<sequence>MIEQKFQDLGRNRTVWAIHVACALVAVLIIASLLFVLNRAVGEADRFGLSAERRLVANELRHQMDAAIQYQAELSFWTETYEELADGELGDAFVSDQLIDWLWEDYRFSWLIITDRGLNASTVVHQGASVAGAEARQMLASVSDLVEEAARRYESALRYDKGSYVLDIVQPDRRSTAPAVPGIHAVDLRSIDGEMSIAIVQAVIPDSLEISRERRNPAFMVSVRPITAMAMQGIGTKLGMSGLAFVPLGRLPAESAHVAAGRCADFSCPVLAWTPKSPGGFLRAEILPSVIIMAITAALLMAFVALRFSAVFAALQQSEALNRHMATHDPLTGLLNRGGFEEALKAAFRAGERFALVYVDLDRFKAVNDQHGHAAGDAVLTAVASRFRARVAEHGAVARLGGDEFAVILSGALDAKTARDLAAGLVHDAALPVTFDGGMLLVGASAGIAFHPAHGGTGRDLMAVADAALYLAKKRGRNRFCSGDDVRPADVSGKAAKKIG</sequence>
<dbReference type="PANTHER" id="PTHR46663:SF2">
    <property type="entry name" value="GGDEF DOMAIN-CONTAINING PROTEIN"/>
    <property type="match status" value="1"/>
</dbReference>
<feature type="transmembrane region" description="Helical" evidence="1">
    <location>
        <begin position="290"/>
        <end position="315"/>
    </location>
</feature>
<reference evidence="3 4" key="1">
    <citation type="submission" date="2015-11" db="EMBL/GenBank/DDBJ databases">
        <title>Ensifer anhuiense sp. nov., an effective nitrogen fixation bacterium with Glycine soja.</title>
        <authorList>
            <person name="Yan H."/>
            <person name="Chen W."/>
        </authorList>
    </citation>
    <scope>NUCLEOTIDE SEQUENCE [LARGE SCALE GENOMIC DNA]</scope>
    <source>
        <strain evidence="3 4">LMG 7837</strain>
    </source>
</reference>
<dbReference type="EMBL" id="LNQB01000052">
    <property type="protein sequence ID" value="OAP49686.1"/>
    <property type="molecule type" value="Genomic_DNA"/>
</dbReference>
<feature type="transmembrane region" description="Helical" evidence="1">
    <location>
        <begin position="16"/>
        <end position="37"/>
    </location>
</feature>
<dbReference type="OrthoDB" id="315417at2"/>
<dbReference type="Gene3D" id="3.30.70.270">
    <property type="match status" value="1"/>
</dbReference>
<proteinExistence type="predicted"/>
<dbReference type="InterPro" id="IPR029787">
    <property type="entry name" value="Nucleotide_cyclase"/>
</dbReference>